<dbReference type="InterPro" id="IPR058625">
    <property type="entry name" value="MdtA-like_BSH"/>
</dbReference>
<dbReference type="Gene3D" id="1.10.287.470">
    <property type="entry name" value="Helix hairpin bin"/>
    <property type="match status" value="1"/>
</dbReference>
<proteinExistence type="inferred from homology"/>
<feature type="domain" description="Multidrug resistance protein MdtA-like C-terminal permuted SH3" evidence="7">
    <location>
        <begin position="287"/>
        <end position="351"/>
    </location>
</feature>
<feature type="signal peptide" evidence="5">
    <location>
        <begin position="1"/>
        <end position="23"/>
    </location>
</feature>
<dbReference type="PROSITE" id="PS51257">
    <property type="entry name" value="PROKAR_LIPOPROTEIN"/>
    <property type="match status" value="1"/>
</dbReference>
<dbReference type="Pfam" id="PF25967">
    <property type="entry name" value="RND-MFP_C"/>
    <property type="match status" value="1"/>
</dbReference>
<keyword evidence="4" id="KW-0175">Coiled coil</keyword>
<dbReference type="InterPro" id="IPR006143">
    <property type="entry name" value="RND_pump_MFP"/>
</dbReference>
<evidence type="ECO:0000256" key="2">
    <source>
        <dbReference type="ARBA" id="ARBA00009477"/>
    </source>
</evidence>
<evidence type="ECO:0000256" key="1">
    <source>
        <dbReference type="ARBA" id="ARBA00004196"/>
    </source>
</evidence>
<comment type="similarity">
    <text evidence="2">Belongs to the membrane fusion protein (MFP) (TC 8.A.1) family.</text>
</comment>
<dbReference type="Gene3D" id="2.40.420.20">
    <property type="match status" value="1"/>
</dbReference>
<evidence type="ECO:0000259" key="6">
    <source>
        <dbReference type="Pfam" id="PF25917"/>
    </source>
</evidence>
<evidence type="ECO:0000313" key="9">
    <source>
        <dbReference type="Proteomes" id="UP000294656"/>
    </source>
</evidence>
<dbReference type="Pfam" id="PF25917">
    <property type="entry name" value="BSH_RND"/>
    <property type="match status" value="1"/>
</dbReference>
<dbReference type="Gene3D" id="2.40.30.170">
    <property type="match status" value="1"/>
</dbReference>
<dbReference type="OrthoDB" id="1185083at2"/>
<feature type="coiled-coil region" evidence="4">
    <location>
        <begin position="122"/>
        <end position="156"/>
    </location>
</feature>
<keyword evidence="9" id="KW-1185">Reference proteome</keyword>
<evidence type="ECO:0000256" key="5">
    <source>
        <dbReference type="SAM" id="SignalP"/>
    </source>
</evidence>
<accession>A0A4R6M9C5</accession>
<keyword evidence="5" id="KW-0732">Signal</keyword>
<dbReference type="NCBIfam" id="TIGR01730">
    <property type="entry name" value="RND_mfp"/>
    <property type="match status" value="1"/>
</dbReference>
<dbReference type="PANTHER" id="PTHR30469:SF20">
    <property type="entry name" value="EFFLUX RND TRANSPORTER PERIPLASMIC ADAPTOR SUBUNIT"/>
    <property type="match status" value="1"/>
</dbReference>
<dbReference type="GO" id="GO:0015562">
    <property type="term" value="F:efflux transmembrane transporter activity"/>
    <property type="evidence" value="ECO:0007669"/>
    <property type="project" value="TreeGrafter"/>
</dbReference>
<dbReference type="AlphaFoldDB" id="A0A4R6M9C5"/>
<dbReference type="RefSeq" id="WP_013662560.1">
    <property type="nucleotide sequence ID" value="NZ_SNXC01000011.1"/>
</dbReference>
<protein>
    <submittedName>
        <fullName evidence="8">RND family efflux transporter MFP subunit</fullName>
    </submittedName>
</protein>
<name>A0A4R6M9C5_9GAMM</name>
<dbReference type="EMBL" id="SNXC01000011">
    <property type="protein sequence ID" value="TDO98004.1"/>
    <property type="molecule type" value="Genomic_DNA"/>
</dbReference>
<organism evidence="8 9">
    <name type="scientific">Marinomonas balearica</name>
    <dbReference type="NCBI Taxonomy" id="491947"/>
    <lineage>
        <taxon>Bacteria</taxon>
        <taxon>Pseudomonadati</taxon>
        <taxon>Pseudomonadota</taxon>
        <taxon>Gammaproteobacteria</taxon>
        <taxon>Oceanospirillales</taxon>
        <taxon>Oceanospirillaceae</taxon>
        <taxon>Marinomonas</taxon>
    </lineage>
</organism>
<dbReference type="GO" id="GO:1990281">
    <property type="term" value="C:efflux pump complex"/>
    <property type="evidence" value="ECO:0007669"/>
    <property type="project" value="TreeGrafter"/>
</dbReference>
<dbReference type="PANTHER" id="PTHR30469">
    <property type="entry name" value="MULTIDRUG RESISTANCE PROTEIN MDTA"/>
    <property type="match status" value="1"/>
</dbReference>
<sequence length="369" mass="41011">MNRFLRKTNLVGAAIIAASLISACSPEETQVVAEEVIRPVKLINVASTEAENVRRFPGELQASEEAYLAFRVGGQLSSLNVVSGQRVKKGDLLATLDPTDFKLQVELSEANNRLAKSQFGRIKTMLKQNATTKSQYDEAKANLDQTSNALKSSRNQLGYTKLYAPFDGVIASVDVENFQYVNATQTLMHIQNIDTMDVLFQVPEHIVVNIQNPTTEMIPNVYIDASPDFEYHGIYKEHETTSNKQTKAYDVTLELLESDGDSLFLLPGMTANVDIDVGKLLGKKVHITVPVEAVMRKEDTQSNTSYSIVWIYDESTQSVSSRQVELGELQDDKIEILTGLNPNDKVVAAGIHSLTENMKVRPWTRERGI</sequence>
<dbReference type="Gene3D" id="2.40.50.100">
    <property type="match status" value="1"/>
</dbReference>
<evidence type="ECO:0000256" key="3">
    <source>
        <dbReference type="ARBA" id="ARBA00022448"/>
    </source>
</evidence>
<keyword evidence="3" id="KW-0813">Transport</keyword>
<reference evidence="8 9" key="1">
    <citation type="submission" date="2019-03" db="EMBL/GenBank/DDBJ databases">
        <title>Genomic Encyclopedia of Type Strains, Phase III (KMG-III): the genomes of soil and plant-associated and newly described type strains.</title>
        <authorList>
            <person name="Whitman W."/>
        </authorList>
    </citation>
    <scope>NUCLEOTIDE SEQUENCE [LARGE SCALE GENOMIC DNA]</scope>
    <source>
        <strain evidence="8 9">CECT 7378</strain>
    </source>
</reference>
<comment type="caution">
    <text evidence="8">The sequence shown here is derived from an EMBL/GenBank/DDBJ whole genome shotgun (WGS) entry which is preliminary data.</text>
</comment>
<evidence type="ECO:0000313" key="8">
    <source>
        <dbReference type="EMBL" id="TDO98004.1"/>
    </source>
</evidence>
<evidence type="ECO:0000259" key="7">
    <source>
        <dbReference type="Pfam" id="PF25967"/>
    </source>
</evidence>
<gene>
    <name evidence="8" type="ORF">DFP79_1636</name>
</gene>
<dbReference type="Proteomes" id="UP000294656">
    <property type="component" value="Unassembled WGS sequence"/>
</dbReference>
<comment type="subcellular location">
    <subcellularLocation>
        <location evidence="1">Cell envelope</location>
    </subcellularLocation>
</comment>
<feature type="chain" id="PRO_5020826601" evidence="5">
    <location>
        <begin position="24"/>
        <end position="369"/>
    </location>
</feature>
<dbReference type="SUPFAM" id="SSF111369">
    <property type="entry name" value="HlyD-like secretion proteins"/>
    <property type="match status" value="1"/>
</dbReference>
<feature type="domain" description="Multidrug resistance protein MdtA-like barrel-sandwich hybrid" evidence="6">
    <location>
        <begin position="70"/>
        <end position="188"/>
    </location>
</feature>
<dbReference type="InterPro" id="IPR058627">
    <property type="entry name" value="MdtA-like_C"/>
</dbReference>
<evidence type="ECO:0000256" key="4">
    <source>
        <dbReference type="SAM" id="Coils"/>
    </source>
</evidence>